<dbReference type="STRING" id="1193182.BN11_800002"/>
<feature type="compositionally biased region" description="Low complexity" evidence="1">
    <location>
        <begin position="458"/>
        <end position="472"/>
    </location>
</feature>
<organism evidence="2 3">
    <name type="scientific">Nostocoides australiense Ben110</name>
    <dbReference type="NCBI Taxonomy" id="1193182"/>
    <lineage>
        <taxon>Bacteria</taxon>
        <taxon>Bacillati</taxon>
        <taxon>Actinomycetota</taxon>
        <taxon>Actinomycetes</taxon>
        <taxon>Micrococcales</taxon>
        <taxon>Intrasporangiaceae</taxon>
        <taxon>Nostocoides</taxon>
    </lineage>
</organism>
<feature type="region of interest" description="Disordered" evidence="1">
    <location>
        <begin position="1"/>
        <end position="21"/>
    </location>
</feature>
<dbReference type="Proteomes" id="UP000035763">
    <property type="component" value="Unassembled WGS sequence"/>
</dbReference>
<evidence type="ECO:0000313" key="2">
    <source>
        <dbReference type="EMBL" id="CCH75557.1"/>
    </source>
</evidence>
<keyword evidence="3" id="KW-1185">Reference proteome</keyword>
<feature type="compositionally biased region" description="Basic and acidic residues" evidence="1">
    <location>
        <begin position="716"/>
        <end position="729"/>
    </location>
</feature>
<comment type="caution">
    <text evidence="2">The sequence shown here is derived from an EMBL/GenBank/DDBJ whole genome shotgun (WGS) entry which is preliminary data.</text>
</comment>
<dbReference type="AlphaFoldDB" id="W6K220"/>
<sequence length="729" mass="80559">MARAGSTWLGGRSGAPWGDPQPIRAEIFSAERFEDHARSLADSHTIAKHAERVVPLLTRLRADMAALTKSYEAIADDVQQGREITPAAEWLLDNFHAVETHVRQIRLDLSPDYFGELPKLGPGFLSGHPRIFALMWGFVAHTDSLIEPDLLSRYVRAYETRKALTLGELWAVAITLRLLLVENLRRVADLVVTAGRDRAAADTAADRLLGLDSANGLTPDLLPPQRLASRAFTARLLQRLRGLENTEVREWLQSRVDTGQGEALMVAEAHSQSAAVVTVRNIFTSLRLITDMNWEDWLESVSLIEEELRTHEGYLALDFPTRNLNRSAIEDLARRSGQEEIDVARAALQRARFAPPGPGRDVGFWLFDRGRAEFQKAIDYRPTLRRRLVDLVRRLGLPGYLTAGGGGPPPRRAARLRRAGHHIRPARPHLAVLAADRAPGSGHRPRGERLRRHRRQLLDLPAGLRPAPAQPRAARRGAGGVADPRRHPGHAVLGRGGRRVGRAAGGPPPRQPGRGALLRARRRLAGCPRTYGRGRPGAAGSGAPAHRRPERRTRRPFPALPPPAPLQPGRRRLDGLGTQTRQTRRTQCAAARSGQRPDGRRGPAAWPVPLCHQPRQRHPAAAGGGPPAHRQTRPPAQPGPPASLGPVRLPRLRHTAAPHHPGPADGRGQFAAAAHLLHPPRRRPVRLRRLRRLPGPLRAGLVHRQGDLRHRHRRSPDHPPHPREPRPEP</sequence>
<dbReference type="EMBL" id="CAJA01000508">
    <property type="protein sequence ID" value="CCH75557.1"/>
    <property type="molecule type" value="Genomic_DNA"/>
</dbReference>
<feature type="region of interest" description="Disordered" evidence="1">
    <location>
        <begin position="676"/>
        <end position="729"/>
    </location>
</feature>
<feature type="region of interest" description="Disordered" evidence="1">
    <location>
        <begin position="458"/>
        <end position="648"/>
    </location>
</feature>
<reference evidence="2 3" key="1">
    <citation type="journal article" date="2013" name="ISME J.">
        <title>A metabolic model for members of the genus Tetrasphaera involved in enhanced biological phosphorus removal.</title>
        <authorList>
            <person name="Kristiansen R."/>
            <person name="Nguyen H.T.T."/>
            <person name="Saunders A.M."/>
            <person name="Nielsen J.L."/>
            <person name="Wimmer R."/>
            <person name="Le V.Q."/>
            <person name="McIlroy S.J."/>
            <person name="Petrovski S."/>
            <person name="Seviour R.J."/>
            <person name="Calteau A."/>
            <person name="Nielsen K.L."/>
            <person name="Nielsen P.H."/>
        </authorList>
    </citation>
    <scope>NUCLEOTIDE SEQUENCE [LARGE SCALE GENOMIC DNA]</scope>
    <source>
        <strain evidence="2 3">Ben110</strain>
    </source>
</reference>
<feature type="compositionally biased region" description="Basic residues" evidence="1">
    <location>
        <begin position="678"/>
        <end position="692"/>
    </location>
</feature>
<proteinExistence type="predicted"/>
<feature type="compositionally biased region" description="Basic residues" evidence="1">
    <location>
        <begin position="545"/>
        <end position="555"/>
    </location>
</feature>
<evidence type="ECO:0000313" key="3">
    <source>
        <dbReference type="Proteomes" id="UP000035763"/>
    </source>
</evidence>
<accession>W6K220</accession>
<gene>
    <name evidence="2" type="ORF">BN11_800002</name>
</gene>
<name>W6K220_9MICO</name>
<evidence type="ECO:0000256" key="1">
    <source>
        <dbReference type="SAM" id="MobiDB-lite"/>
    </source>
</evidence>
<protein>
    <submittedName>
        <fullName evidence="2">Uncharacterized protein</fullName>
    </submittedName>
</protein>
<feature type="compositionally biased region" description="Low complexity" evidence="1">
    <location>
        <begin position="693"/>
        <end position="702"/>
    </location>
</feature>
<feature type="compositionally biased region" description="Low complexity" evidence="1">
    <location>
        <begin position="578"/>
        <end position="592"/>
    </location>
</feature>